<organism evidence="1 2">
    <name type="scientific">Aegilops tauschii subsp. strangulata</name>
    <name type="common">Goatgrass</name>
    <dbReference type="NCBI Taxonomy" id="200361"/>
    <lineage>
        <taxon>Eukaryota</taxon>
        <taxon>Viridiplantae</taxon>
        <taxon>Streptophyta</taxon>
        <taxon>Embryophyta</taxon>
        <taxon>Tracheophyta</taxon>
        <taxon>Spermatophyta</taxon>
        <taxon>Magnoliopsida</taxon>
        <taxon>Liliopsida</taxon>
        <taxon>Poales</taxon>
        <taxon>Poaceae</taxon>
        <taxon>BOP clade</taxon>
        <taxon>Pooideae</taxon>
        <taxon>Triticodae</taxon>
        <taxon>Triticeae</taxon>
        <taxon>Triticinae</taxon>
        <taxon>Aegilops</taxon>
    </lineage>
</organism>
<reference evidence="2" key="1">
    <citation type="journal article" date="2014" name="Science">
        <title>Ancient hybridizations among the ancestral genomes of bread wheat.</title>
        <authorList>
            <consortium name="International Wheat Genome Sequencing Consortium,"/>
            <person name="Marcussen T."/>
            <person name="Sandve S.R."/>
            <person name="Heier L."/>
            <person name="Spannagl M."/>
            <person name="Pfeifer M."/>
            <person name="Jakobsen K.S."/>
            <person name="Wulff B.B."/>
            <person name="Steuernagel B."/>
            <person name="Mayer K.F."/>
            <person name="Olsen O.A."/>
        </authorList>
    </citation>
    <scope>NUCLEOTIDE SEQUENCE [LARGE SCALE GENOMIC DNA]</scope>
    <source>
        <strain evidence="2">cv. AL8/78</strain>
    </source>
</reference>
<reference evidence="1" key="4">
    <citation type="submission" date="2019-03" db="UniProtKB">
        <authorList>
            <consortium name="EnsemblPlants"/>
        </authorList>
    </citation>
    <scope>IDENTIFICATION</scope>
</reference>
<dbReference type="Gramene" id="AET3Gv20123800.11">
    <property type="protein sequence ID" value="AET3Gv20123800.11"/>
    <property type="gene ID" value="AET3Gv20123800"/>
</dbReference>
<keyword evidence="2" id="KW-1185">Reference proteome</keyword>
<proteinExistence type="predicted"/>
<evidence type="ECO:0000313" key="2">
    <source>
        <dbReference type="Proteomes" id="UP000015105"/>
    </source>
</evidence>
<reference evidence="2" key="2">
    <citation type="journal article" date="2017" name="Nat. Plants">
        <title>The Aegilops tauschii genome reveals multiple impacts of transposons.</title>
        <authorList>
            <person name="Zhao G."/>
            <person name="Zou C."/>
            <person name="Li K."/>
            <person name="Wang K."/>
            <person name="Li T."/>
            <person name="Gao L."/>
            <person name="Zhang X."/>
            <person name="Wang H."/>
            <person name="Yang Z."/>
            <person name="Liu X."/>
            <person name="Jiang W."/>
            <person name="Mao L."/>
            <person name="Kong X."/>
            <person name="Jiao Y."/>
            <person name="Jia J."/>
        </authorList>
    </citation>
    <scope>NUCLEOTIDE SEQUENCE [LARGE SCALE GENOMIC DNA]</scope>
    <source>
        <strain evidence="2">cv. AL8/78</strain>
    </source>
</reference>
<accession>A0A453DW35</accession>
<dbReference type="Proteomes" id="UP000015105">
    <property type="component" value="Chromosome 3D"/>
</dbReference>
<evidence type="ECO:0000313" key="1">
    <source>
        <dbReference type="EnsemblPlants" id="AET3Gv20123800.11"/>
    </source>
</evidence>
<protein>
    <submittedName>
        <fullName evidence="1">Uncharacterized protein</fullName>
    </submittedName>
</protein>
<sequence length="171" mass="19680">MRLPWYYSLCLLISWSKSIIRALLQNKAAMSYHLDLYTDYLYRPPIALRLRSSEPSSHSISSKTRRQQLIQAEKVLFPEHLLPILNFLYPKTGSQIHLLLLESKLQVVIVQKDSAPGSPQHINLSESVDRTCIPICDAGTEEAVSRRQIRARKRSHGWRWQETAILRCAAS</sequence>
<name>A0A453DW35_AEGTS</name>
<reference evidence="1" key="5">
    <citation type="journal article" date="2021" name="G3 (Bethesda)">
        <title>Aegilops tauschii genome assembly Aet v5.0 features greater sequence contiguity and improved annotation.</title>
        <authorList>
            <person name="Wang L."/>
            <person name="Zhu T."/>
            <person name="Rodriguez J.C."/>
            <person name="Deal K.R."/>
            <person name="Dubcovsky J."/>
            <person name="McGuire P.E."/>
            <person name="Lux T."/>
            <person name="Spannagl M."/>
            <person name="Mayer K.F.X."/>
            <person name="Baldrich P."/>
            <person name="Meyers B.C."/>
            <person name="Huo N."/>
            <person name="Gu Y.Q."/>
            <person name="Zhou H."/>
            <person name="Devos K.M."/>
            <person name="Bennetzen J.L."/>
            <person name="Unver T."/>
            <person name="Budak H."/>
            <person name="Gulick P.J."/>
            <person name="Galiba G."/>
            <person name="Kalapos B."/>
            <person name="Nelson D.R."/>
            <person name="Li P."/>
            <person name="You F.M."/>
            <person name="Luo M.C."/>
            <person name="Dvorak J."/>
        </authorList>
    </citation>
    <scope>NUCLEOTIDE SEQUENCE [LARGE SCALE GENOMIC DNA]</scope>
    <source>
        <strain evidence="1">cv. AL8/78</strain>
    </source>
</reference>
<dbReference type="EnsemblPlants" id="AET3Gv20123800.11">
    <property type="protein sequence ID" value="AET3Gv20123800.11"/>
    <property type="gene ID" value="AET3Gv20123800"/>
</dbReference>
<dbReference type="AlphaFoldDB" id="A0A453DW35"/>
<reference evidence="1" key="3">
    <citation type="journal article" date="2017" name="Nature">
        <title>Genome sequence of the progenitor of the wheat D genome Aegilops tauschii.</title>
        <authorList>
            <person name="Luo M.C."/>
            <person name="Gu Y.Q."/>
            <person name="Puiu D."/>
            <person name="Wang H."/>
            <person name="Twardziok S.O."/>
            <person name="Deal K.R."/>
            <person name="Huo N."/>
            <person name="Zhu T."/>
            <person name="Wang L."/>
            <person name="Wang Y."/>
            <person name="McGuire P.E."/>
            <person name="Liu S."/>
            <person name="Long H."/>
            <person name="Ramasamy R.K."/>
            <person name="Rodriguez J.C."/>
            <person name="Van S.L."/>
            <person name="Yuan L."/>
            <person name="Wang Z."/>
            <person name="Xia Z."/>
            <person name="Xiao L."/>
            <person name="Anderson O.D."/>
            <person name="Ouyang S."/>
            <person name="Liang Y."/>
            <person name="Zimin A.V."/>
            <person name="Pertea G."/>
            <person name="Qi P."/>
            <person name="Bennetzen J.L."/>
            <person name="Dai X."/>
            <person name="Dawson M.W."/>
            <person name="Muller H.G."/>
            <person name="Kugler K."/>
            <person name="Rivarola-Duarte L."/>
            <person name="Spannagl M."/>
            <person name="Mayer K.F.X."/>
            <person name="Lu F.H."/>
            <person name="Bevan M.W."/>
            <person name="Leroy P."/>
            <person name="Li P."/>
            <person name="You F.M."/>
            <person name="Sun Q."/>
            <person name="Liu Z."/>
            <person name="Lyons E."/>
            <person name="Wicker T."/>
            <person name="Salzberg S.L."/>
            <person name="Devos K.M."/>
            <person name="Dvorak J."/>
        </authorList>
    </citation>
    <scope>NUCLEOTIDE SEQUENCE [LARGE SCALE GENOMIC DNA]</scope>
    <source>
        <strain evidence="1">cv. AL8/78</strain>
    </source>
</reference>